<name>A0ABZ2NA16_9BACI</name>
<evidence type="ECO:0000313" key="2">
    <source>
        <dbReference type="Proteomes" id="UP001387364"/>
    </source>
</evidence>
<accession>A0ABZ2NA16</accession>
<reference evidence="1 2" key="1">
    <citation type="submission" date="2024-02" db="EMBL/GenBank/DDBJ databases">
        <title>Seven novel Bacillus-like species.</title>
        <authorList>
            <person name="Liu G."/>
        </authorList>
    </citation>
    <scope>NUCLEOTIDE SEQUENCE [LARGE SCALE GENOMIC DNA]</scope>
    <source>
        <strain evidence="1 2">FJAT-52991</strain>
    </source>
</reference>
<dbReference type="InterPro" id="IPR045424">
    <property type="entry name" value="DUF6509"/>
</dbReference>
<dbReference type="Pfam" id="PF20119">
    <property type="entry name" value="DUF6509"/>
    <property type="match status" value="1"/>
</dbReference>
<protein>
    <submittedName>
        <fullName evidence="1">DUF6509 family protein</fullName>
    </submittedName>
</protein>
<sequence>MNITRHTVEWLKDPFGLLSGDRYEFRLYAEVDEEDELYSESGFYIRVLYMVDGEQQKIIHYHLYDRATDQVLDFELEEDEVEMIFTYCRDHYSEASPES</sequence>
<dbReference type="Proteomes" id="UP001387364">
    <property type="component" value="Chromosome"/>
</dbReference>
<gene>
    <name evidence="1" type="ORF">WDJ61_08070</name>
</gene>
<keyword evidence="2" id="KW-1185">Reference proteome</keyword>
<proteinExistence type="predicted"/>
<organism evidence="1 2">
    <name type="scientific">Bacillus kandeliae</name>
    <dbReference type="NCBI Taxonomy" id="3129297"/>
    <lineage>
        <taxon>Bacteria</taxon>
        <taxon>Bacillati</taxon>
        <taxon>Bacillota</taxon>
        <taxon>Bacilli</taxon>
        <taxon>Bacillales</taxon>
        <taxon>Bacillaceae</taxon>
        <taxon>Bacillus</taxon>
    </lineage>
</organism>
<dbReference type="EMBL" id="CP147404">
    <property type="protein sequence ID" value="WXB94571.1"/>
    <property type="molecule type" value="Genomic_DNA"/>
</dbReference>
<dbReference type="RefSeq" id="WP_338754333.1">
    <property type="nucleotide sequence ID" value="NZ_CP147404.1"/>
</dbReference>
<evidence type="ECO:0000313" key="1">
    <source>
        <dbReference type="EMBL" id="WXB94571.1"/>
    </source>
</evidence>